<name>A0A7Z1B1A6_9BACI</name>
<feature type="compositionally biased region" description="Basic and acidic residues" evidence="1">
    <location>
        <begin position="19"/>
        <end position="31"/>
    </location>
</feature>
<dbReference type="EMBL" id="LKPO01000029">
    <property type="protein sequence ID" value="OLF86353.1"/>
    <property type="molecule type" value="Genomic_DNA"/>
</dbReference>
<protein>
    <submittedName>
        <fullName evidence="2">Uncharacterized protein</fullName>
    </submittedName>
</protein>
<proteinExistence type="predicted"/>
<dbReference type="AlphaFoldDB" id="A0A7Z1B1A6"/>
<evidence type="ECO:0000313" key="2">
    <source>
        <dbReference type="EMBL" id="OLF86353.1"/>
    </source>
</evidence>
<evidence type="ECO:0000313" key="3">
    <source>
        <dbReference type="Proteomes" id="UP000185604"/>
    </source>
</evidence>
<organism evidence="2 3">
    <name type="scientific">Bacillus paralicheniformis</name>
    <dbReference type="NCBI Taxonomy" id="1648923"/>
    <lineage>
        <taxon>Bacteria</taxon>
        <taxon>Bacillati</taxon>
        <taxon>Bacillota</taxon>
        <taxon>Bacilli</taxon>
        <taxon>Bacillales</taxon>
        <taxon>Bacillaceae</taxon>
        <taxon>Bacillus</taxon>
    </lineage>
</organism>
<reference evidence="2 3" key="1">
    <citation type="journal article" date="2016" name="Front. Microbiol.">
        <title>High-Level Heat Resistance of Spores of Bacillus amyloliquefaciens and Bacillus licheniformis Results from the Presence of a spoVA Operon in a Tn1546 Transposon.</title>
        <authorList>
            <person name="Berendsen E.M."/>
            <person name="Koning R.A."/>
            <person name="Boekhorst J."/>
            <person name="de Jong A."/>
            <person name="Kuipers O.P."/>
            <person name="Wells-Bennik M.H."/>
        </authorList>
    </citation>
    <scope>NUCLEOTIDE SEQUENCE [LARGE SCALE GENOMIC DNA]</scope>
    <source>
        <strain evidence="2 3">B4121</strain>
    </source>
</reference>
<comment type="caution">
    <text evidence="2">The sequence shown here is derived from an EMBL/GenBank/DDBJ whole genome shotgun (WGS) entry which is preliminary data.</text>
</comment>
<accession>A0A7Z1B1A6</accession>
<sequence length="41" mass="4812">MNTKYIDMHKQRRHRPEKRKGAGEVRPEKAVPDASSFLAKF</sequence>
<gene>
    <name evidence="2" type="ORF">B4121_4544</name>
</gene>
<dbReference type="Proteomes" id="UP000185604">
    <property type="component" value="Unassembled WGS sequence"/>
</dbReference>
<feature type="region of interest" description="Disordered" evidence="1">
    <location>
        <begin position="1"/>
        <end position="41"/>
    </location>
</feature>
<evidence type="ECO:0000256" key="1">
    <source>
        <dbReference type="SAM" id="MobiDB-lite"/>
    </source>
</evidence>